<evidence type="ECO:0000313" key="1">
    <source>
        <dbReference type="EMBL" id="CAE6519737.1"/>
    </source>
</evidence>
<accession>A0A8H3DE05</accession>
<sequence length="455" mass="51973">MALEWSPVCNHMELILGDSRVYPLCINLVRSVDAQDRDILENAYGFMCLQFITLAMDIAKIAQNDRLLAFQEEISQLAPGHSIRSIMNNYSRELEGEGIWTCLPQIGGCGFKDTTFLLEQLWTKRELFLEAAQVAASIFPGWGGLFILATKELSKLCWKYISEIALRYAMCSEVREDPVVYVTINHQSLRHSLVIPDGFEPVDDVDAIQVATCTTRKLNSLSTINDMNLMASEIVGYASILLGPLNLELHVKQLFKAAFRRAWNELSAIHYMNNRRWHSFGVHYDFLIGSLRLLCKYPKCALAVRDFAQEWDLYELYAYILLFPISLLGRDIKATEHLPDDLEFEMGLQVLALKYSIIDSGTPLDPPDVFLPIWCKISSHILFRHEVLGDTRESKGCDMVTMWNGATRIFPYEHASMKLTFQCAYARCAAPEAKNPWKCGRCYLVIYFSRRCQQA</sequence>
<protein>
    <submittedName>
        <fullName evidence="1">Uncharacterized protein</fullName>
    </submittedName>
</protein>
<reference evidence="1" key="1">
    <citation type="submission" date="2021-01" db="EMBL/GenBank/DDBJ databases">
        <authorList>
            <person name="Kaushik A."/>
        </authorList>
    </citation>
    <scope>NUCLEOTIDE SEQUENCE</scope>
    <source>
        <strain evidence="1">AG2-2IIIB</strain>
    </source>
</reference>
<organism evidence="1 2">
    <name type="scientific">Rhizoctonia solani</name>
    <dbReference type="NCBI Taxonomy" id="456999"/>
    <lineage>
        <taxon>Eukaryota</taxon>
        <taxon>Fungi</taxon>
        <taxon>Dikarya</taxon>
        <taxon>Basidiomycota</taxon>
        <taxon>Agaricomycotina</taxon>
        <taxon>Agaricomycetes</taxon>
        <taxon>Cantharellales</taxon>
        <taxon>Ceratobasidiaceae</taxon>
        <taxon>Rhizoctonia</taxon>
    </lineage>
</organism>
<dbReference type="Proteomes" id="UP000663843">
    <property type="component" value="Unassembled WGS sequence"/>
</dbReference>
<name>A0A8H3DE05_9AGAM</name>
<evidence type="ECO:0000313" key="2">
    <source>
        <dbReference type="Proteomes" id="UP000663843"/>
    </source>
</evidence>
<comment type="caution">
    <text evidence="1">The sequence shown here is derived from an EMBL/GenBank/DDBJ whole genome shotgun (WGS) entry which is preliminary data.</text>
</comment>
<dbReference type="AlphaFoldDB" id="A0A8H3DE05"/>
<gene>
    <name evidence="1" type="ORF">RDB_LOCUS163753</name>
</gene>
<proteinExistence type="predicted"/>
<dbReference type="EMBL" id="CAJMWT010006751">
    <property type="protein sequence ID" value="CAE6519737.1"/>
    <property type="molecule type" value="Genomic_DNA"/>
</dbReference>